<dbReference type="CDD" id="cd06261">
    <property type="entry name" value="TM_PBP2"/>
    <property type="match status" value="2"/>
</dbReference>
<feature type="transmembrane region" description="Helical" evidence="7">
    <location>
        <begin position="392"/>
        <end position="410"/>
    </location>
</feature>
<protein>
    <submittedName>
        <fullName evidence="9">ABC-type Fe3+ transport system, permease component</fullName>
    </submittedName>
</protein>
<evidence type="ECO:0000256" key="7">
    <source>
        <dbReference type="RuleBase" id="RU363032"/>
    </source>
</evidence>
<evidence type="ECO:0000256" key="6">
    <source>
        <dbReference type="ARBA" id="ARBA00023136"/>
    </source>
</evidence>
<feature type="transmembrane region" description="Helical" evidence="7">
    <location>
        <begin position="75"/>
        <end position="97"/>
    </location>
</feature>
<feature type="transmembrane region" description="Helical" evidence="7">
    <location>
        <begin position="304"/>
        <end position="327"/>
    </location>
</feature>
<dbReference type="eggNOG" id="COG1178">
    <property type="taxonomic scope" value="Bacteria"/>
</dbReference>
<comment type="subcellular location">
    <subcellularLocation>
        <location evidence="1 7">Cell membrane</location>
        <topology evidence="1 7">Multi-pass membrane protein</topology>
    </subcellularLocation>
</comment>
<reference evidence="9 10" key="1">
    <citation type="submission" date="2012-06" db="EMBL/GenBank/DDBJ databases">
        <title>Finished chromosome of genome of Microcoleus sp. PCC 7113.</title>
        <authorList>
            <consortium name="US DOE Joint Genome Institute"/>
            <person name="Gugger M."/>
            <person name="Coursin T."/>
            <person name="Rippka R."/>
            <person name="Tandeau De Marsac N."/>
            <person name="Huntemann M."/>
            <person name="Wei C.-L."/>
            <person name="Han J."/>
            <person name="Detter J.C."/>
            <person name="Han C."/>
            <person name="Tapia R."/>
            <person name="Chen A."/>
            <person name="Kyrpides N."/>
            <person name="Mavromatis K."/>
            <person name="Markowitz V."/>
            <person name="Szeto E."/>
            <person name="Ivanova N."/>
            <person name="Pagani I."/>
            <person name="Pati A."/>
            <person name="Goodwin L."/>
            <person name="Nordberg H.P."/>
            <person name="Cantor M.N."/>
            <person name="Hua S.X."/>
            <person name="Woyke T."/>
            <person name="Kerfeld C.A."/>
        </authorList>
    </citation>
    <scope>NUCLEOTIDE SEQUENCE [LARGE SCALE GENOMIC DNA]</scope>
    <source>
        <strain evidence="9 10">PCC 7113</strain>
    </source>
</reference>
<dbReference type="PROSITE" id="PS50928">
    <property type="entry name" value="ABC_TM1"/>
    <property type="match status" value="2"/>
</dbReference>
<dbReference type="EMBL" id="CP003630">
    <property type="protein sequence ID" value="AFZ21069.1"/>
    <property type="molecule type" value="Genomic_DNA"/>
</dbReference>
<dbReference type="GO" id="GO:0005886">
    <property type="term" value="C:plasma membrane"/>
    <property type="evidence" value="ECO:0007669"/>
    <property type="project" value="UniProtKB-SubCell"/>
</dbReference>
<feature type="domain" description="ABC transmembrane type-1" evidence="8">
    <location>
        <begin position="71"/>
        <end position="275"/>
    </location>
</feature>
<keyword evidence="5 7" id="KW-1133">Transmembrane helix</keyword>
<feature type="transmembrane region" description="Helical" evidence="7">
    <location>
        <begin position="347"/>
        <end position="371"/>
    </location>
</feature>
<dbReference type="InterPro" id="IPR035906">
    <property type="entry name" value="MetI-like_sf"/>
</dbReference>
<evidence type="ECO:0000313" key="9">
    <source>
        <dbReference type="EMBL" id="AFZ21069.1"/>
    </source>
</evidence>
<evidence type="ECO:0000259" key="8">
    <source>
        <dbReference type="PROSITE" id="PS50928"/>
    </source>
</evidence>
<dbReference type="GO" id="GO:0055085">
    <property type="term" value="P:transmembrane transport"/>
    <property type="evidence" value="ECO:0007669"/>
    <property type="project" value="InterPro"/>
</dbReference>
<evidence type="ECO:0000256" key="2">
    <source>
        <dbReference type="ARBA" id="ARBA00022448"/>
    </source>
</evidence>
<evidence type="ECO:0000256" key="4">
    <source>
        <dbReference type="ARBA" id="ARBA00022692"/>
    </source>
</evidence>
<accession>K9WMU4</accession>
<sequence length="568" mass="62191">MEKPIRYAPTPSGTLSRKPVFPRVRFSGWTVLVMAIAFLISTPVLFVLSNIFTDSGEVWKHLAETVLWRYITNSFWLMMGVGCGVLVIGVGTAWLVTMCRFPGSRLFEWALLLPLAAPAYVLAYTYTDFLEFSGPVQTALRNLFGWGYGDYWFPNVRSLWGAIVMLTLVLYPYVYLLARVAFLEQSVCALEASRTLGCGPWRSFATVALPLARPSIVAGLALALMETLNDFGTVQYFGVDTFTTGIYRTWFGLGERVAATQLAAFLLLFILWLILLERWSRRRARYYQSAAAHRRLPSYQLRGIRAIGAGLACFVPLALGFLLPAVILLDMTLKNAEITLDQRFWGFARNSFILAALTAALGVAIAIVMAYGLRLRSNAAMRLSARVASMGYAVPGSVIAVGILIPIGGLDNAIDAWMRSRFGISTGLLLSGTITALVFAYLVRFLAVSFSTVEASLGKIKPSLDDAARSLGCNSTSTLVKVHIPLMWGGLLTAGMMVFVDVMKELPATLIVRPFNFDTLAVRVYNLASDERLAEAAGPALAIVAVGIIPVILLSLRITGSRRNQIDS</sequence>
<name>K9WMU4_9CYAN</name>
<comment type="similarity">
    <text evidence="7">Belongs to the binding-protein-dependent transport system permease family.</text>
</comment>
<evidence type="ECO:0000256" key="1">
    <source>
        <dbReference type="ARBA" id="ARBA00004651"/>
    </source>
</evidence>
<feature type="transmembrane region" description="Helical" evidence="7">
    <location>
        <begin position="159"/>
        <end position="182"/>
    </location>
</feature>
<feature type="transmembrane region" description="Helical" evidence="7">
    <location>
        <begin position="479"/>
        <end position="500"/>
    </location>
</feature>
<keyword evidence="6 7" id="KW-0472">Membrane</keyword>
<dbReference type="PANTHER" id="PTHR30183:SF2">
    <property type="entry name" value="IRON UTILIZATION PROTEIN"/>
    <property type="match status" value="1"/>
</dbReference>
<dbReference type="SUPFAM" id="SSF161098">
    <property type="entry name" value="MetI-like"/>
    <property type="match status" value="2"/>
</dbReference>
<feature type="transmembrane region" description="Helical" evidence="7">
    <location>
        <begin position="203"/>
        <end position="225"/>
    </location>
</feature>
<dbReference type="Gene3D" id="1.10.3720.10">
    <property type="entry name" value="MetI-like"/>
    <property type="match status" value="2"/>
</dbReference>
<feature type="transmembrane region" description="Helical" evidence="7">
    <location>
        <begin position="536"/>
        <end position="556"/>
    </location>
</feature>
<gene>
    <name evidence="9" type="ORF">Mic7113_5432</name>
</gene>
<feature type="domain" description="ABC transmembrane type-1" evidence="8">
    <location>
        <begin position="348"/>
        <end position="558"/>
    </location>
</feature>
<feature type="transmembrane region" description="Helical" evidence="7">
    <location>
        <begin position="257"/>
        <end position="276"/>
    </location>
</feature>
<dbReference type="Pfam" id="PF00528">
    <property type="entry name" value="BPD_transp_1"/>
    <property type="match status" value="2"/>
</dbReference>
<evidence type="ECO:0000313" key="10">
    <source>
        <dbReference type="Proteomes" id="UP000010471"/>
    </source>
</evidence>
<dbReference type="InterPro" id="IPR000515">
    <property type="entry name" value="MetI-like"/>
</dbReference>
<organism evidence="9 10">
    <name type="scientific">Allocoleopsis franciscana PCC 7113</name>
    <dbReference type="NCBI Taxonomy" id="1173027"/>
    <lineage>
        <taxon>Bacteria</taxon>
        <taxon>Bacillati</taxon>
        <taxon>Cyanobacteriota</taxon>
        <taxon>Cyanophyceae</taxon>
        <taxon>Coleofasciculales</taxon>
        <taxon>Coleofasciculaceae</taxon>
        <taxon>Allocoleopsis</taxon>
        <taxon>Allocoleopsis franciscana</taxon>
    </lineage>
</organism>
<dbReference type="HOGENOM" id="CLU_021838_0_2_3"/>
<feature type="transmembrane region" description="Helical" evidence="7">
    <location>
        <begin position="109"/>
        <end position="127"/>
    </location>
</feature>
<evidence type="ECO:0000256" key="3">
    <source>
        <dbReference type="ARBA" id="ARBA00022475"/>
    </source>
</evidence>
<dbReference type="PATRIC" id="fig|1173027.3.peg.6017"/>
<keyword evidence="3" id="KW-1003">Cell membrane</keyword>
<feature type="transmembrane region" description="Helical" evidence="7">
    <location>
        <begin position="26"/>
        <end position="52"/>
    </location>
</feature>
<keyword evidence="10" id="KW-1185">Reference proteome</keyword>
<feature type="transmembrane region" description="Helical" evidence="7">
    <location>
        <begin position="422"/>
        <end position="443"/>
    </location>
</feature>
<dbReference type="PANTHER" id="PTHR30183">
    <property type="entry name" value="MOLYBDENUM TRANSPORT SYSTEM PERMEASE PROTEIN MODB"/>
    <property type="match status" value="1"/>
</dbReference>
<dbReference type="OrthoDB" id="9776648at2"/>
<dbReference type="AlphaFoldDB" id="K9WMU4"/>
<dbReference type="STRING" id="1173027.Mic7113_5432"/>
<evidence type="ECO:0000256" key="5">
    <source>
        <dbReference type="ARBA" id="ARBA00022989"/>
    </source>
</evidence>
<dbReference type="RefSeq" id="WP_015185202.1">
    <property type="nucleotide sequence ID" value="NC_019738.1"/>
</dbReference>
<dbReference type="Proteomes" id="UP000010471">
    <property type="component" value="Chromosome"/>
</dbReference>
<dbReference type="FunFam" id="1.10.3720.10:FF:000088">
    <property type="entry name" value="Iron(III) ABC transporter, permease protein"/>
    <property type="match status" value="1"/>
</dbReference>
<dbReference type="KEGG" id="mic:Mic7113_5432"/>
<proteinExistence type="inferred from homology"/>
<keyword evidence="2 7" id="KW-0813">Transport</keyword>
<keyword evidence="4 7" id="KW-0812">Transmembrane</keyword>